<proteinExistence type="predicted"/>
<dbReference type="Proteomes" id="UP001295684">
    <property type="component" value="Unassembled WGS sequence"/>
</dbReference>
<evidence type="ECO:0000313" key="1">
    <source>
        <dbReference type="EMBL" id="CAI2363379.1"/>
    </source>
</evidence>
<protein>
    <submittedName>
        <fullName evidence="1">Uncharacterized protein</fullName>
    </submittedName>
</protein>
<accession>A0AAD1UDG0</accession>
<gene>
    <name evidence="1" type="ORF">ECRASSUSDP1_LOCUS4713</name>
</gene>
<reference evidence="1" key="1">
    <citation type="submission" date="2023-07" db="EMBL/GenBank/DDBJ databases">
        <authorList>
            <consortium name="AG Swart"/>
            <person name="Singh M."/>
            <person name="Singh A."/>
            <person name="Seah K."/>
            <person name="Emmerich C."/>
        </authorList>
    </citation>
    <scope>NUCLEOTIDE SEQUENCE</scope>
    <source>
        <strain evidence="1">DP1</strain>
    </source>
</reference>
<evidence type="ECO:0000313" key="2">
    <source>
        <dbReference type="Proteomes" id="UP001295684"/>
    </source>
</evidence>
<name>A0AAD1UDG0_EUPCR</name>
<dbReference type="EMBL" id="CAMPGE010004530">
    <property type="protein sequence ID" value="CAI2363379.1"/>
    <property type="molecule type" value="Genomic_DNA"/>
</dbReference>
<dbReference type="AlphaFoldDB" id="A0AAD1UDG0"/>
<keyword evidence="2" id="KW-1185">Reference proteome</keyword>
<comment type="caution">
    <text evidence="1">The sequence shown here is derived from an EMBL/GenBank/DDBJ whole genome shotgun (WGS) entry which is preliminary data.</text>
</comment>
<organism evidence="1 2">
    <name type="scientific">Euplotes crassus</name>
    <dbReference type="NCBI Taxonomy" id="5936"/>
    <lineage>
        <taxon>Eukaryota</taxon>
        <taxon>Sar</taxon>
        <taxon>Alveolata</taxon>
        <taxon>Ciliophora</taxon>
        <taxon>Intramacronucleata</taxon>
        <taxon>Spirotrichea</taxon>
        <taxon>Hypotrichia</taxon>
        <taxon>Euplotida</taxon>
        <taxon>Euplotidae</taxon>
        <taxon>Moneuplotes</taxon>
    </lineage>
</organism>
<sequence length="86" mass="9304">MTCLDLSLITIDCIKLGWRISSDSSELTLSCSFSQNCPSPTLISDPFCAKIPSEGFSSSSVVRRDSTVVDPSVTSFVEIDLLVIKL</sequence>